<dbReference type="Proteomes" id="UP001632037">
    <property type="component" value="Unassembled WGS sequence"/>
</dbReference>
<organism evidence="2 3">
    <name type="scientific">Phytophthora oleae</name>
    <dbReference type="NCBI Taxonomy" id="2107226"/>
    <lineage>
        <taxon>Eukaryota</taxon>
        <taxon>Sar</taxon>
        <taxon>Stramenopiles</taxon>
        <taxon>Oomycota</taxon>
        <taxon>Peronosporomycetes</taxon>
        <taxon>Peronosporales</taxon>
        <taxon>Peronosporaceae</taxon>
        <taxon>Phytophthora</taxon>
    </lineage>
</organism>
<feature type="chain" id="PRO_5044866417" description="Solute carrier family 40 protein" evidence="1">
    <location>
        <begin position="18"/>
        <end position="387"/>
    </location>
</feature>
<gene>
    <name evidence="2" type="ORF">V7S43_009970</name>
</gene>
<reference evidence="2 3" key="1">
    <citation type="submission" date="2024-09" db="EMBL/GenBank/DDBJ databases">
        <title>Genome sequencing and assembly of Phytophthora oleae, isolate VK10A, causative agent of rot of olive drupes.</title>
        <authorList>
            <person name="Conti Taguali S."/>
            <person name="Riolo M."/>
            <person name="La Spada F."/>
            <person name="Cacciola S.O."/>
            <person name="Dionisio G."/>
        </authorList>
    </citation>
    <scope>NUCLEOTIDE SEQUENCE [LARGE SCALE GENOMIC DNA]</scope>
    <source>
        <strain evidence="2 3">VK10A</strain>
    </source>
</reference>
<protein>
    <recommendedName>
        <fullName evidence="4">Solute carrier family 40 protein</fullName>
    </recommendedName>
</protein>
<evidence type="ECO:0000313" key="2">
    <source>
        <dbReference type="EMBL" id="KAL3664790.1"/>
    </source>
</evidence>
<sequence>MLNWATFAALLLPVVNAQSVSDETSQSSGLLGLASLLPTARYGTPHLSQLVGQRFSFVNPFVNGWFIGAYNGIMQGKPVDTRWDVITASVSGADIDITNPFLQDILTSFIEKTQDGGPREEGLSWSIAVINVSNLCLPQYARALSLLMTATLFAVPIVTSALLGDYSGTGSVVYVAFGVAIRAVENLTHISVAPRKGRFGNSMGLIRVSVPGIVVLHTNEKDAPNVEDLIHPRMEVRSRRYGALCTILYRSLAGLLLAGWLGFLVAAPSKFTNGYIELATMTISALSEVLMQKLVTGSVQVKIVRKCNAITSVAWLAHRQFLDSGGVPNSLLNLRKNESDLVHALYKNQVTETQWRDVKKCDQQQALTDADGPPLECKVACSPADLA</sequence>
<feature type="signal peptide" evidence="1">
    <location>
        <begin position="1"/>
        <end position="17"/>
    </location>
</feature>
<dbReference type="EMBL" id="JBIMZQ010000022">
    <property type="protein sequence ID" value="KAL3664790.1"/>
    <property type="molecule type" value="Genomic_DNA"/>
</dbReference>
<evidence type="ECO:0008006" key="4">
    <source>
        <dbReference type="Google" id="ProtNLM"/>
    </source>
</evidence>
<dbReference type="AlphaFoldDB" id="A0ABD3FFZ6"/>
<keyword evidence="3" id="KW-1185">Reference proteome</keyword>
<comment type="caution">
    <text evidence="2">The sequence shown here is derived from an EMBL/GenBank/DDBJ whole genome shotgun (WGS) entry which is preliminary data.</text>
</comment>
<evidence type="ECO:0000256" key="1">
    <source>
        <dbReference type="SAM" id="SignalP"/>
    </source>
</evidence>
<name>A0ABD3FFZ6_9STRA</name>
<evidence type="ECO:0000313" key="3">
    <source>
        <dbReference type="Proteomes" id="UP001632037"/>
    </source>
</evidence>
<keyword evidence="1" id="KW-0732">Signal</keyword>
<accession>A0ABD3FFZ6</accession>
<proteinExistence type="predicted"/>